<keyword evidence="1" id="KW-0808">Transferase</keyword>
<dbReference type="Pfam" id="PF00069">
    <property type="entry name" value="Pkinase"/>
    <property type="match status" value="1"/>
</dbReference>
<comment type="similarity">
    <text evidence="5">Belongs to the protein kinase superfamily. STE Ser/Thr protein kinase family. MAP kinase kinase subfamily.</text>
</comment>
<dbReference type="PROSITE" id="PS50011">
    <property type="entry name" value="PROTEIN_KINASE_DOM"/>
    <property type="match status" value="2"/>
</dbReference>
<comment type="catalytic activity">
    <reaction evidence="7">
        <text>L-seryl-[protein] + ATP = O-phospho-L-seryl-[protein] + ADP + H(+)</text>
        <dbReference type="Rhea" id="RHEA:17989"/>
        <dbReference type="Rhea" id="RHEA-COMP:9863"/>
        <dbReference type="Rhea" id="RHEA-COMP:11604"/>
        <dbReference type="ChEBI" id="CHEBI:15378"/>
        <dbReference type="ChEBI" id="CHEBI:29999"/>
        <dbReference type="ChEBI" id="CHEBI:30616"/>
        <dbReference type="ChEBI" id="CHEBI:83421"/>
        <dbReference type="ChEBI" id="CHEBI:456216"/>
        <dbReference type="EC" id="2.7.12.2"/>
    </reaction>
</comment>
<name>A0A397UWK9_9GLOM</name>
<evidence type="ECO:0000256" key="5">
    <source>
        <dbReference type="ARBA" id="ARBA00038035"/>
    </source>
</evidence>
<dbReference type="Proteomes" id="UP000266673">
    <property type="component" value="Unassembled WGS sequence"/>
</dbReference>
<dbReference type="AlphaFoldDB" id="A0A397UWK9"/>
<evidence type="ECO:0000256" key="7">
    <source>
        <dbReference type="ARBA" id="ARBA00049014"/>
    </source>
</evidence>
<keyword evidence="4" id="KW-0067">ATP-binding</keyword>
<dbReference type="CDD" id="cd00180">
    <property type="entry name" value="PKc"/>
    <property type="match status" value="1"/>
</dbReference>
<organism evidence="11 12">
    <name type="scientific">Gigaspora rosea</name>
    <dbReference type="NCBI Taxonomy" id="44941"/>
    <lineage>
        <taxon>Eukaryota</taxon>
        <taxon>Fungi</taxon>
        <taxon>Fungi incertae sedis</taxon>
        <taxon>Mucoromycota</taxon>
        <taxon>Glomeromycotina</taxon>
        <taxon>Glomeromycetes</taxon>
        <taxon>Diversisporales</taxon>
        <taxon>Gigasporaceae</taxon>
        <taxon>Gigaspora</taxon>
    </lineage>
</organism>
<protein>
    <recommendedName>
        <fullName evidence="6">mitogen-activated protein kinase kinase</fullName>
        <ecNumber evidence="6">2.7.12.2</ecNumber>
    </recommendedName>
</protein>
<dbReference type="PANTHER" id="PTHR48013:SF9">
    <property type="entry name" value="DUAL SPECIFICITY MITOGEN-ACTIVATED PROTEIN KINASE KINASE 5"/>
    <property type="match status" value="1"/>
</dbReference>
<dbReference type="Gene3D" id="1.10.510.10">
    <property type="entry name" value="Transferase(Phosphotransferase) domain 1"/>
    <property type="match status" value="2"/>
</dbReference>
<evidence type="ECO:0000256" key="3">
    <source>
        <dbReference type="ARBA" id="ARBA00022777"/>
    </source>
</evidence>
<evidence type="ECO:0000256" key="9">
    <source>
        <dbReference type="ARBA" id="ARBA00051693"/>
    </source>
</evidence>
<evidence type="ECO:0000313" key="12">
    <source>
        <dbReference type="Proteomes" id="UP000266673"/>
    </source>
</evidence>
<dbReference type="Pfam" id="PF07714">
    <property type="entry name" value="PK_Tyr_Ser-Thr"/>
    <property type="match status" value="1"/>
</dbReference>
<dbReference type="PANTHER" id="PTHR48013">
    <property type="entry name" value="DUAL SPECIFICITY MITOGEN-ACTIVATED PROTEIN KINASE KINASE 5-RELATED"/>
    <property type="match status" value="1"/>
</dbReference>
<dbReference type="EC" id="2.7.12.2" evidence="6"/>
<gene>
    <name evidence="11" type="ORF">C2G38_1707618</name>
</gene>
<comment type="caution">
    <text evidence="11">The sequence shown here is derived from an EMBL/GenBank/DDBJ whole genome shotgun (WGS) entry which is preliminary data.</text>
</comment>
<keyword evidence="3 11" id="KW-0418">Kinase</keyword>
<dbReference type="SUPFAM" id="SSF56112">
    <property type="entry name" value="Protein kinase-like (PK-like)"/>
    <property type="match status" value="2"/>
</dbReference>
<feature type="domain" description="Protein kinase" evidence="10">
    <location>
        <begin position="171"/>
        <end position="418"/>
    </location>
</feature>
<dbReference type="InterPro" id="IPR000719">
    <property type="entry name" value="Prot_kinase_dom"/>
</dbReference>
<dbReference type="EMBL" id="QKWP01000895">
    <property type="protein sequence ID" value="RIB13738.1"/>
    <property type="molecule type" value="Genomic_DNA"/>
</dbReference>
<keyword evidence="12" id="KW-1185">Reference proteome</keyword>
<dbReference type="InterPro" id="IPR001245">
    <property type="entry name" value="Ser-Thr/Tyr_kinase_cat_dom"/>
</dbReference>
<evidence type="ECO:0000256" key="6">
    <source>
        <dbReference type="ARBA" id="ARBA00038999"/>
    </source>
</evidence>
<evidence type="ECO:0000256" key="1">
    <source>
        <dbReference type="ARBA" id="ARBA00022679"/>
    </source>
</evidence>
<proteinExistence type="inferred from homology"/>
<evidence type="ECO:0000256" key="4">
    <source>
        <dbReference type="ARBA" id="ARBA00022840"/>
    </source>
</evidence>
<dbReference type="OrthoDB" id="2443699at2759"/>
<evidence type="ECO:0000256" key="2">
    <source>
        <dbReference type="ARBA" id="ARBA00022741"/>
    </source>
</evidence>
<feature type="domain" description="Protein kinase" evidence="10">
    <location>
        <begin position="1"/>
        <end position="110"/>
    </location>
</feature>
<keyword evidence="2" id="KW-0547">Nucleotide-binding</keyword>
<evidence type="ECO:0000259" key="10">
    <source>
        <dbReference type="PROSITE" id="PS50011"/>
    </source>
</evidence>
<dbReference type="STRING" id="44941.A0A397UWK9"/>
<comment type="catalytic activity">
    <reaction evidence="8">
        <text>L-threonyl-[protein] + ATP = O-phospho-L-threonyl-[protein] + ADP + H(+)</text>
        <dbReference type="Rhea" id="RHEA:46608"/>
        <dbReference type="Rhea" id="RHEA-COMP:11060"/>
        <dbReference type="Rhea" id="RHEA-COMP:11605"/>
        <dbReference type="ChEBI" id="CHEBI:15378"/>
        <dbReference type="ChEBI" id="CHEBI:30013"/>
        <dbReference type="ChEBI" id="CHEBI:30616"/>
        <dbReference type="ChEBI" id="CHEBI:61977"/>
        <dbReference type="ChEBI" id="CHEBI:456216"/>
        <dbReference type="EC" id="2.7.12.2"/>
    </reaction>
</comment>
<dbReference type="InterPro" id="IPR011009">
    <property type="entry name" value="Kinase-like_dom_sf"/>
</dbReference>
<evidence type="ECO:0000256" key="8">
    <source>
        <dbReference type="ARBA" id="ARBA00049299"/>
    </source>
</evidence>
<dbReference type="GO" id="GO:0005524">
    <property type="term" value="F:ATP binding"/>
    <property type="evidence" value="ECO:0007669"/>
    <property type="project" value="UniProtKB-KW"/>
</dbReference>
<sequence length="418" mass="47682">MENLISDELIYGLVYDIQYEDDYNISYASPEMISGHNYNPEFSNLWSLGILLYTMIHADVPFKKPFDTITRMLMIEREISKECSNILHRLLAKKPHLRGSFKSLLNDSWIGINTFSKRRVSNNLKGCTDKNIIIEKTSKNETIHELDELIEESQNDIGSSLSLQWIPSNSLKDIKLIGKGGFGSVFSATWISQSTMTQASNKHHFHWQKTLTKVALKECISIHKGDNLKNFLTEMKNHTKINGLWGIIDFYGIACSHKHDDLKIVLHYADKSDLSEYLARNFTSITWRERLSIILDVAAGLYQIHDRGIVHRDIHPGNIFLDSSCSCIGDFGLSRETNMLTDASSKFGVLPYIAPEVLKEGKYSYASDIYAFGILLIKIATGKHIYSADKPSFDESIPSFYHIHAVIRNLQIAQMRRH</sequence>
<evidence type="ECO:0000313" key="11">
    <source>
        <dbReference type="EMBL" id="RIB13738.1"/>
    </source>
</evidence>
<reference evidence="11 12" key="1">
    <citation type="submission" date="2018-06" db="EMBL/GenBank/DDBJ databases">
        <title>Comparative genomics reveals the genomic features of Rhizophagus irregularis, R. cerebriforme, R. diaphanum and Gigaspora rosea, and their symbiotic lifestyle signature.</title>
        <authorList>
            <person name="Morin E."/>
            <person name="San Clemente H."/>
            <person name="Chen E.C.H."/>
            <person name="De La Providencia I."/>
            <person name="Hainaut M."/>
            <person name="Kuo A."/>
            <person name="Kohler A."/>
            <person name="Murat C."/>
            <person name="Tang N."/>
            <person name="Roy S."/>
            <person name="Loubradou J."/>
            <person name="Henrissat B."/>
            <person name="Grigoriev I.V."/>
            <person name="Corradi N."/>
            <person name="Roux C."/>
            <person name="Martin F.M."/>
        </authorList>
    </citation>
    <scope>NUCLEOTIDE SEQUENCE [LARGE SCALE GENOMIC DNA]</scope>
    <source>
        <strain evidence="11 12">DAOM 194757</strain>
    </source>
</reference>
<dbReference type="GO" id="GO:0004708">
    <property type="term" value="F:MAP kinase kinase activity"/>
    <property type="evidence" value="ECO:0007669"/>
    <property type="project" value="UniProtKB-EC"/>
</dbReference>
<comment type="catalytic activity">
    <reaction evidence="9">
        <text>L-tyrosyl-[protein] + ATP = O-phospho-L-tyrosyl-[protein] + ADP + H(+)</text>
        <dbReference type="Rhea" id="RHEA:10596"/>
        <dbReference type="Rhea" id="RHEA-COMP:10136"/>
        <dbReference type="Rhea" id="RHEA-COMP:20101"/>
        <dbReference type="ChEBI" id="CHEBI:15378"/>
        <dbReference type="ChEBI" id="CHEBI:30616"/>
        <dbReference type="ChEBI" id="CHEBI:46858"/>
        <dbReference type="ChEBI" id="CHEBI:61978"/>
        <dbReference type="ChEBI" id="CHEBI:456216"/>
        <dbReference type="EC" id="2.7.12.2"/>
    </reaction>
</comment>
<accession>A0A397UWK9</accession>